<dbReference type="PANTHER" id="PTHR39515:SF2">
    <property type="entry name" value="HTH-TYPE TRANSCRIPTIONAL REGULATOR RV0880"/>
    <property type="match status" value="1"/>
</dbReference>
<feature type="region of interest" description="Disordered" evidence="1">
    <location>
        <begin position="162"/>
        <end position="188"/>
    </location>
</feature>
<dbReference type="SUPFAM" id="SSF46785">
    <property type="entry name" value="Winged helix' DNA-binding domain"/>
    <property type="match status" value="1"/>
</dbReference>
<dbReference type="InterPro" id="IPR036388">
    <property type="entry name" value="WH-like_DNA-bd_sf"/>
</dbReference>
<evidence type="ECO:0000313" key="4">
    <source>
        <dbReference type="Proteomes" id="UP001500730"/>
    </source>
</evidence>
<dbReference type="Proteomes" id="UP001500730">
    <property type="component" value="Unassembled WGS sequence"/>
</dbReference>
<organism evidence="3 4">
    <name type="scientific">Terrabacter carboxydivorans</name>
    <dbReference type="NCBI Taxonomy" id="619730"/>
    <lineage>
        <taxon>Bacteria</taxon>
        <taxon>Bacillati</taxon>
        <taxon>Actinomycetota</taxon>
        <taxon>Actinomycetes</taxon>
        <taxon>Micrococcales</taxon>
        <taxon>Intrasporangiaceae</taxon>
        <taxon>Terrabacter</taxon>
    </lineage>
</organism>
<dbReference type="PROSITE" id="PS50995">
    <property type="entry name" value="HTH_MARR_2"/>
    <property type="match status" value="1"/>
</dbReference>
<keyword evidence="4" id="KW-1185">Reference proteome</keyword>
<evidence type="ECO:0000256" key="1">
    <source>
        <dbReference type="SAM" id="MobiDB-lite"/>
    </source>
</evidence>
<dbReference type="Pfam" id="PF12802">
    <property type="entry name" value="MarR_2"/>
    <property type="match status" value="1"/>
</dbReference>
<dbReference type="Gene3D" id="1.10.10.10">
    <property type="entry name" value="Winged helix-like DNA-binding domain superfamily/Winged helix DNA-binding domain"/>
    <property type="match status" value="1"/>
</dbReference>
<accession>A0ABP5ZR47</accession>
<dbReference type="PANTHER" id="PTHR39515">
    <property type="entry name" value="CONSERVED PROTEIN"/>
    <property type="match status" value="1"/>
</dbReference>
<dbReference type="InterPro" id="IPR000835">
    <property type="entry name" value="HTH_MarR-typ"/>
</dbReference>
<name>A0ABP5ZR47_9MICO</name>
<evidence type="ECO:0000259" key="2">
    <source>
        <dbReference type="PROSITE" id="PS50995"/>
    </source>
</evidence>
<dbReference type="InterPro" id="IPR036390">
    <property type="entry name" value="WH_DNA-bd_sf"/>
</dbReference>
<dbReference type="RefSeq" id="WP_344257073.1">
    <property type="nucleotide sequence ID" value="NZ_BAAARE010000026.1"/>
</dbReference>
<dbReference type="EMBL" id="BAAARE010000026">
    <property type="protein sequence ID" value="GAA2499441.1"/>
    <property type="molecule type" value="Genomic_DNA"/>
</dbReference>
<proteinExistence type="predicted"/>
<dbReference type="InterPro" id="IPR052526">
    <property type="entry name" value="HTH-type_Bedaq_tolerance"/>
</dbReference>
<sequence>MNDVDATKSAAVDADPDDTALADVIAQLRRAMRRSARVNDPANTLSVAQLELLSCLGENPDSRPSQLARLLRLAPNSVTTLVNSLHARRLVARTPSSTDGRAVSLALTDAGEHAVRQWQSTNSAILGRALRDLEPATRTQVTSALPGLRELVHAIDAVVLPGLLPGEEGGGDPERETRPSRPSRPSGA</sequence>
<evidence type="ECO:0000313" key="3">
    <source>
        <dbReference type="EMBL" id="GAA2499441.1"/>
    </source>
</evidence>
<reference evidence="4" key="1">
    <citation type="journal article" date="2019" name="Int. J. Syst. Evol. Microbiol.">
        <title>The Global Catalogue of Microorganisms (GCM) 10K type strain sequencing project: providing services to taxonomists for standard genome sequencing and annotation.</title>
        <authorList>
            <consortium name="The Broad Institute Genomics Platform"/>
            <consortium name="The Broad Institute Genome Sequencing Center for Infectious Disease"/>
            <person name="Wu L."/>
            <person name="Ma J."/>
        </authorList>
    </citation>
    <scope>NUCLEOTIDE SEQUENCE [LARGE SCALE GENOMIC DNA]</scope>
    <source>
        <strain evidence="4">JCM 16259</strain>
    </source>
</reference>
<gene>
    <name evidence="3" type="ORF">GCM10009858_42220</name>
</gene>
<feature type="domain" description="HTH marR-type" evidence="2">
    <location>
        <begin position="18"/>
        <end position="157"/>
    </location>
</feature>
<protein>
    <recommendedName>
        <fullName evidence="2">HTH marR-type domain-containing protein</fullName>
    </recommendedName>
</protein>
<comment type="caution">
    <text evidence="3">The sequence shown here is derived from an EMBL/GenBank/DDBJ whole genome shotgun (WGS) entry which is preliminary data.</text>
</comment>
<dbReference type="SMART" id="SM00347">
    <property type="entry name" value="HTH_MARR"/>
    <property type="match status" value="1"/>
</dbReference>